<dbReference type="EMBL" id="MLAK01000526">
    <property type="protein sequence ID" value="OHT13411.1"/>
    <property type="molecule type" value="Genomic_DNA"/>
</dbReference>
<dbReference type="GO" id="GO:0005730">
    <property type="term" value="C:nucleolus"/>
    <property type="evidence" value="ECO:0007669"/>
    <property type="project" value="TreeGrafter"/>
</dbReference>
<feature type="compositionally biased region" description="Basic and acidic residues" evidence="1">
    <location>
        <begin position="1"/>
        <end position="12"/>
    </location>
</feature>
<keyword evidence="4" id="KW-1185">Reference proteome</keyword>
<feature type="compositionally biased region" description="Acidic residues" evidence="1">
    <location>
        <begin position="77"/>
        <end position="107"/>
    </location>
</feature>
<dbReference type="Pfam" id="PF13339">
    <property type="entry name" value="AATF-Che1"/>
    <property type="match status" value="1"/>
</dbReference>
<reference evidence="3" key="1">
    <citation type="submission" date="2016-10" db="EMBL/GenBank/DDBJ databases">
        <authorList>
            <person name="Benchimol M."/>
            <person name="Almeida L.G."/>
            <person name="Vasconcelos A.T."/>
            <person name="Perreira-Neves A."/>
            <person name="Rosa I.A."/>
            <person name="Tasca T."/>
            <person name="Bogo M.R."/>
            <person name="de Souza W."/>
        </authorList>
    </citation>
    <scope>NUCLEOTIDE SEQUENCE [LARGE SCALE GENOMIC DNA]</scope>
    <source>
        <strain evidence="3">K</strain>
    </source>
</reference>
<accession>A0A1J4KQ92</accession>
<dbReference type="OrthoDB" id="5783963at2759"/>
<dbReference type="VEuPathDB" id="TrichDB:TRFO_16373"/>
<feature type="region of interest" description="Disordered" evidence="1">
    <location>
        <begin position="328"/>
        <end position="352"/>
    </location>
</feature>
<dbReference type="RefSeq" id="XP_068366547.1">
    <property type="nucleotide sequence ID" value="XM_068498939.1"/>
</dbReference>
<evidence type="ECO:0000259" key="2">
    <source>
        <dbReference type="Pfam" id="PF13339"/>
    </source>
</evidence>
<evidence type="ECO:0000313" key="4">
    <source>
        <dbReference type="Proteomes" id="UP000179807"/>
    </source>
</evidence>
<name>A0A1J4KQ92_9EUKA</name>
<comment type="caution">
    <text evidence="3">The sequence shown here is derived from an EMBL/GenBank/DDBJ whole genome shotgun (WGS) entry which is preliminary data.</text>
</comment>
<feature type="compositionally biased region" description="Acidic residues" evidence="1">
    <location>
        <begin position="21"/>
        <end position="38"/>
    </location>
</feature>
<evidence type="ECO:0000313" key="3">
    <source>
        <dbReference type="EMBL" id="OHT13411.1"/>
    </source>
</evidence>
<organism evidence="3 4">
    <name type="scientific">Tritrichomonas foetus</name>
    <dbReference type="NCBI Taxonomy" id="1144522"/>
    <lineage>
        <taxon>Eukaryota</taxon>
        <taxon>Metamonada</taxon>
        <taxon>Parabasalia</taxon>
        <taxon>Tritrichomonadida</taxon>
        <taxon>Tritrichomonadidae</taxon>
        <taxon>Tritrichomonas</taxon>
    </lineage>
</organism>
<dbReference type="Proteomes" id="UP000179807">
    <property type="component" value="Unassembled WGS sequence"/>
</dbReference>
<dbReference type="PANTHER" id="PTHR15565">
    <property type="entry name" value="AATF PROTEIN APOPTOSIS ANTAGONIZING TRANSCRIPTION FACTOR"/>
    <property type="match status" value="1"/>
</dbReference>
<feature type="region of interest" description="Disordered" evidence="1">
    <location>
        <begin position="1"/>
        <end position="116"/>
    </location>
</feature>
<dbReference type="InterPro" id="IPR025160">
    <property type="entry name" value="AATF"/>
</dbReference>
<gene>
    <name evidence="3" type="ORF">TRFO_16373</name>
</gene>
<feature type="domain" description="AATF leucine zipper-containing" evidence="2">
    <location>
        <begin position="157"/>
        <end position="241"/>
    </location>
</feature>
<dbReference type="InterPro" id="IPR039223">
    <property type="entry name" value="AATF/Bfr2"/>
</dbReference>
<evidence type="ECO:0000256" key="1">
    <source>
        <dbReference type="SAM" id="MobiDB-lite"/>
    </source>
</evidence>
<dbReference type="AlphaFoldDB" id="A0A1J4KQ92"/>
<dbReference type="PANTHER" id="PTHR15565:SF0">
    <property type="entry name" value="PROTEIN AATF"/>
    <property type="match status" value="1"/>
</dbReference>
<protein>
    <recommendedName>
        <fullName evidence="2">AATF leucine zipper-containing domain-containing protein</fullName>
    </recommendedName>
</protein>
<dbReference type="GeneID" id="94833643"/>
<sequence>MSKPKYKADKIAKQFIPGHQEEEEDDEYSYSDSSELEIDPGFNPSRLRNDAIPTEGEYKGKKTTFAEYEKMNNKLIDDDDDDEEEDEIDDEDDDDDSDDMADFDSDDIPVPAPDGADELEDQLAMLEQEEGEENLVESLRQQQEADLKIAHGTKALQNQYSALMLLRLKLQKVLAAINQLPPTLIPNTTKSPFNIAAQDSEVAQLLGELHESAINLVNEIHEILESIERMYEWQDKDQIADNMMEIISHWGQRLRLSSGAQHGSVINRPIEQQIEAALNNHEALVQPSRHRDQNEPVFGLEEQPEVMSEIYNDYGWYRKIVAESIGASSSNSAVGSGNSGDGKVAAGKPRKQTIRSKQINYEVMPEIQHFMSATMTPIPNYVDALFNSLMK</sequence>
<proteinExistence type="predicted"/>
<feature type="compositionally biased region" description="Basic and acidic residues" evidence="1">
    <location>
        <begin position="67"/>
        <end position="76"/>
    </location>
</feature>